<evidence type="ECO:0000256" key="1">
    <source>
        <dbReference type="ARBA" id="ARBA00022603"/>
    </source>
</evidence>
<dbReference type="Gene3D" id="3.40.50.150">
    <property type="entry name" value="Vaccinia Virus protein VP39"/>
    <property type="match status" value="1"/>
</dbReference>
<dbReference type="Pfam" id="PF05175">
    <property type="entry name" value="MTS"/>
    <property type="match status" value="1"/>
</dbReference>
<keyword evidence="2" id="KW-0808">Transferase</keyword>
<accession>A0A6J6QD49</accession>
<feature type="domain" description="Methyltransferase small" evidence="3">
    <location>
        <begin position="34"/>
        <end position="199"/>
    </location>
</feature>
<keyword evidence="1" id="KW-0489">Methyltransferase</keyword>
<reference evidence="4" key="1">
    <citation type="submission" date="2020-05" db="EMBL/GenBank/DDBJ databases">
        <authorList>
            <person name="Chiriac C."/>
            <person name="Salcher M."/>
            <person name="Ghai R."/>
            <person name="Kavagutti S V."/>
        </authorList>
    </citation>
    <scope>NUCLEOTIDE SEQUENCE</scope>
</reference>
<evidence type="ECO:0000256" key="2">
    <source>
        <dbReference type="ARBA" id="ARBA00022679"/>
    </source>
</evidence>
<sequence>MSDDTTEQEHYFSADPAVAFKRMPVVATIWGHELRLVSGSGVFAQGRVDVGTGHLFRETAPPTGGRILDLGCGWGVIGLAAAVASPDVVVTGVDVNERALLLARENAASLGVADRYAALTPDAVPAEAAYDEIWSNPPIRIGKEALHDLLLTWLPRLAPDGRAVMVVSKNLGADSLQRWLGEQGYPTERIASAKGFRVLETRRAPG</sequence>
<dbReference type="PANTHER" id="PTHR47816:SF4">
    <property type="entry name" value="RIBOSOMAL RNA SMALL SUBUNIT METHYLTRANSFERASE C"/>
    <property type="match status" value="1"/>
</dbReference>
<dbReference type="GO" id="GO:0032259">
    <property type="term" value="P:methylation"/>
    <property type="evidence" value="ECO:0007669"/>
    <property type="project" value="UniProtKB-KW"/>
</dbReference>
<organism evidence="4">
    <name type="scientific">freshwater metagenome</name>
    <dbReference type="NCBI Taxonomy" id="449393"/>
    <lineage>
        <taxon>unclassified sequences</taxon>
        <taxon>metagenomes</taxon>
        <taxon>ecological metagenomes</taxon>
    </lineage>
</organism>
<gene>
    <name evidence="4" type="ORF">UFOPK2579_01223</name>
</gene>
<dbReference type="GO" id="GO:0008757">
    <property type="term" value="F:S-adenosylmethionine-dependent methyltransferase activity"/>
    <property type="evidence" value="ECO:0007669"/>
    <property type="project" value="InterPro"/>
</dbReference>
<dbReference type="InterPro" id="IPR029063">
    <property type="entry name" value="SAM-dependent_MTases_sf"/>
</dbReference>
<proteinExistence type="predicted"/>
<dbReference type="EMBL" id="CAEZXR010000130">
    <property type="protein sequence ID" value="CAB4706728.1"/>
    <property type="molecule type" value="Genomic_DNA"/>
</dbReference>
<dbReference type="InterPro" id="IPR046977">
    <property type="entry name" value="RsmC/RlmG"/>
</dbReference>
<protein>
    <submittedName>
        <fullName evidence="4">Unannotated protein</fullName>
    </submittedName>
</protein>
<name>A0A6J6QD49_9ZZZZ</name>
<evidence type="ECO:0000259" key="3">
    <source>
        <dbReference type="Pfam" id="PF05175"/>
    </source>
</evidence>
<dbReference type="AlphaFoldDB" id="A0A6J6QD49"/>
<dbReference type="InterPro" id="IPR007848">
    <property type="entry name" value="Small_mtfrase_dom"/>
</dbReference>
<dbReference type="SUPFAM" id="SSF53335">
    <property type="entry name" value="S-adenosyl-L-methionine-dependent methyltransferases"/>
    <property type="match status" value="1"/>
</dbReference>
<dbReference type="CDD" id="cd02440">
    <property type="entry name" value="AdoMet_MTases"/>
    <property type="match status" value="1"/>
</dbReference>
<evidence type="ECO:0000313" key="4">
    <source>
        <dbReference type="EMBL" id="CAB4706728.1"/>
    </source>
</evidence>
<dbReference type="PANTHER" id="PTHR47816">
    <property type="entry name" value="RIBOSOMAL RNA SMALL SUBUNIT METHYLTRANSFERASE C"/>
    <property type="match status" value="1"/>
</dbReference>